<dbReference type="PRINTS" id="PR01021">
    <property type="entry name" value="OMPADOMAIN"/>
</dbReference>
<dbReference type="EMBL" id="JAVDVY010000003">
    <property type="protein sequence ID" value="MDR7136075.1"/>
    <property type="molecule type" value="Genomic_DNA"/>
</dbReference>
<evidence type="ECO:0000256" key="2">
    <source>
        <dbReference type="ARBA" id="ARBA00023136"/>
    </source>
</evidence>
<dbReference type="SUPFAM" id="SSF103088">
    <property type="entry name" value="OmpA-like"/>
    <property type="match status" value="1"/>
</dbReference>
<evidence type="ECO:0000256" key="4">
    <source>
        <dbReference type="PROSITE-ProRule" id="PRU00473"/>
    </source>
</evidence>
<organism evidence="7 8">
    <name type="scientific">Lysobacter niastensis</name>
    <dbReference type="NCBI Taxonomy" id="380629"/>
    <lineage>
        <taxon>Bacteria</taxon>
        <taxon>Pseudomonadati</taxon>
        <taxon>Pseudomonadota</taxon>
        <taxon>Gammaproteobacteria</taxon>
        <taxon>Lysobacterales</taxon>
        <taxon>Lysobacteraceae</taxon>
        <taxon>Lysobacter</taxon>
    </lineage>
</organism>
<dbReference type="PANTHER" id="PTHR30329:SF21">
    <property type="entry name" value="LIPOPROTEIN YIAD-RELATED"/>
    <property type="match status" value="1"/>
</dbReference>
<dbReference type="PROSITE" id="PS51123">
    <property type="entry name" value="OMPA_2"/>
    <property type="match status" value="1"/>
</dbReference>
<dbReference type="Pfam" id="PF00691">
    <property type="entry name" value="OmpA"/>
    <property type="match status" value="1"/>
</dbReference>
<dbReference type="Gene3D" id="3.30.1330.60">
    <property type="entry name" value="OmpA-like domain"/>
    <property type="match status" value="1"/>
</dbReference>
<evidence type="ECO:0000256" key="3">
    <source>
        <dbReference type="ARBA" id="ARBA00023237"/>
    </source>
</evidence>
<sequence length="264" mass="27360">MNTSKPQKHLLLATTLVAILAALPAFAADGDKSKIKGLITAVQGNTITVKDANNNVQTITVSSETKIKRTKGLTGAVREKAEQSALMPGLPINADVVADGNGFDATEITFKSEDFRTAQQVQAGVAPTSARVDAADARMNDFGTYEALATAEVQFASGSAAISEKGKSDLMDFAAKAKDTKDYQIVLQGFTDSTGNAAANQKLSTMRANAVENFLRQQAGLAPGRVRAGAGMGVAADAGSGSNADARKVVVKLVVDKGVQDANK</sequence>
<dbReference type="InterPro" id="IPR036737">
    <property type="entry name" value="OmpA-like_sf"/>
</dbReference>
<comment type="caution">
    <text evidence="7">The sequence shown here is derived from an EMBL/GenBank/DDBJ whole genome shotgun (WGS) entry which is preliminary data.</text>
</comment>
<evidence type="ECO:0000256" key="5">
    <source>
        <dbReference type="SAM" id="SignalP"/>
    </source>
</evidence>
<evidence type="ECO:0000259" key="6">
    <source>
        <dbReference type="PROSITE" id="PS51123"/>
    </source>
</evidence>
<dbReference type="InterPro" id="IPR006665">
    <property type="entry name" value="OmpA-like"/>
</dbReference>
<accession>A0ABU1WFF0</accession>
<feature type="signal peptide" evidence="5">
    <location>
        <begin position="1"/>
        <end position="27"/>
    </location>
</feature>
<protein>
    <submittedName>
        <fullName evidence="7">Outer membrane protein OmpA-like peptidoglycan-associated protein</fullName>
    </submittedName>
</protein>
<evidence type="ECO:0000256" key="1">
    <source>
        <dbReference type="ARBA" id="ARBA00004442"/>
    </source>
</evidence>
<dbReference type="Proteomes" id="UP001251524">
    <property type="component" value="Unassembled WGS sequence"/>
</dbReference>
<evidence type="ECO:0000313" key="8">
    <source>
        <dbReference type="Proteomes" id="UP001251524"/>
    </source>
</evidence>
<dbReference type="PANTHER" id="PTHR30329">
    <property type="entry name" value="STATOR ELEMENT OF FLAGELLAR MOTOR COMPLEX"/>
    <property type="match status" value="1"/>
</dbReference>
<name>A0ABU1WFF0_9GAMM</name>
<evidence type="ECO:0000313" key="7">
    <source>
        <dbReference type="EMBL" id="MDR7136075.1"/>
    </source>
</evidence>
<reference evidence="7 8" key="1">
    <citation type="submission" date="2023-07" db="EMBL/GenBank/DDBJ databases">
        <title>Sorghum-associated microbial communities from plants grown in Nebraska, USA.</title>
        <authorList>
            <person name="Schachtman D."/>
        </authorList>
    </citation>
    <scope>NUCLEOTIDE SEQUENCE [LARGE SCALE GENOMIC DNA]</scope>
    <source>
        <strain evidence="7 8">BE198</strain>
    </source>
</reference>
<feature type="chain" id="PRO_5046078588" evidence="5">
    <location>
        <begin position="28"/>
        <end position="264"/>
    </location>
</feature>
<proteinExistence type="predicted"/>
<feature type="domain" description="OmpA-like" evidence="6">
    <location>
        <begin position="142"/>
        <end position="257"/>
    </location>
</feature>
<comment type="subcellular location">
    <subcellularLocation>
        <location evidence="1">Cell outer membrane</location>
    </subcellularLocation>
</comment>
<keyword evidence="3" id="KW-0998">Cell outer membrane</keyword>
<keyword evidence="2 4" id="KW-0472">Membrane</keyword>
<dbReference type="InterPro" id="IPR006664">
    <property type="entry name" value="OMP_bac"/>
</dbReference>
<dbReference type="CDD" id="cd07185">
    <property type="entry name" value="OmpA_C-like"/>
    <property type="match status" value="1"/>
</dbReference>
<keyword evidence="5" id="KW-0732">Signal</keyword>
<gene>
    <name evidence="7" type="ORF">J2X06_003293</name>
</gene>
<dbReference type="RefSeq" id="WP_310064250.1">
    <property type="nucleotide sequence ID" value="NZ_JAVDVY010000003.1"/>
</dbReference>
<keyword evidence="8" id="KW-1185">Reference proteome</keyword>
<dbReference type="InterPro" id="IPR050330">
    <property type="entry name" value="Bact_OuterMem_StrucFunc"/>
</dbReference>